<feature type="binding site" evidence="1">
    <location>
        <position position="53"/>
    </location>
    <ligand>
        <name>ATP</name>
        <dbReference type="ChEBI" id="CHEBI:30616"/>
    </ligand>
</feature>
<feature type="binding site" evidence="1">
    <location>
        <position position="112"/>
    </location>
    <ligand>
        <name>Mg(2+)</name>
        <dbReference type="ChEBI" id="CHEBI:18420"/>
    </ligand>
</feature>
<dbReference type="NCBIfam" id="TIGR00347">
    <property type="entry name" value="bioD"/>
    <property type="match status" value="1"/>
</dbReference>
<dbReference type="Pfam" id="PF13500">
    <property type="entry name" value="AAA_26"/>
    <property type="match status" value="1"/>
</dbReference>
<feature type="binding site" evidence="1">
    <location>
        <position position="53"/>
    </location>
    <ligand>
        <name>Mg(2+)</name>
        <dbReference type="ChEBI" id="CHEBI:18420"/>
    </ligand>
</feature>
<comment type="cofactor">
    <cofactor evidence="1">
        <name>Mg(2+)</name>
        <dbReference type="ChEBI" id="CHEBI:18420"/>
    </cofactor>
</comment>
<keyword evidence="1" id="KW-0479">Metal-binding</keyword>
<dbReference type="UniPathway" id="UPA00078">
    <property type="reaction ID" value="UER00161"/>
</dbReference>
<reference evidence="2 3" key="2">
    <citation type="journal article" date="2016" name="J. Biotechnol.">
        <title>Complete genome sequence of Arthrobacter alpinus ERGS4:06, a yellow pigmented bacterium tolerant to cold and radiations isolated from Sikkim Himalaya.</title>
        <authorList>
            <person name="Kumar R."/>
            <person name="Singh D."/>
            <person name="Swarnkar M.K."/>
            <person name="Singh A.K."/>
            <person name="Kumar S."/>
        </authorList>
    </citation>
    <scope>NUCLEOTIDE SEQUENCE [LARGE SCALE GENOMIC DNA]</scope>
    <source>
        <strain evidence="2 3">ERGS4:06</strain>
    </source>
</reference>
<dbReference type="GO" id="GO:0005524">
    <property type="term" value="F:ATP binding"/>
    <property type="evidence" value="ECO:0007669"/>
    <property type="project" value="UniProtKB-UniRule"/>
</dbReference>
<dbReference type="EC" id="6.3.3.3" evidence="1"/>
<dbReference type="InterPro" id="IPR004472">
    <property type="entry name" value="DTB_synth_BioD"/>
</dbReference>
<dbReference type="GO" id="GO:0009102">
    <property type="term" value="P:biotin biosynthetic process"/>
    <property type="evidence" value="ECO:0007669"/>
    <property type="project" value="UniProtKB-UniRule"/>
</dbReference>
<keyword evidence="1" id="KW-0067">ATP-binding</keyword>
<dbReference type="Proteomes" id="UP000059574">
    <property type="component" value="Chromosome"/>
</dbReference>
<organism evidence="2 3">
    <name type="scientific">Arthrobacter alpinus</name>
    <dbReference type="NCBI Taxonomy" id="656366"/>
    <lineage>
        <taxon>Bacteria</taxon>
        <taxon>Bacillati</taxon>
        <taxon>Actinomycetota</taxon>
        <taxon>Actinomycetes</taxon>
        <taxon>Micrococcales</taxon>
        <taxon>Micrococcaceae</taxon>
        <taxon>Arthrobacter</taxon>
    </lineage>
</organism>
<feature type="active site" evidence="1">
    <location>
        <position position="40"/>
    </location>
</feature>
<dbReference type="CDD" id="cd03109">
    <property type="entry name" value="DTBS"/>
    <property type="match status" value="1"/>
</dbReference>
<dbReference type="InterPro" id="IPR027417">
    <property type="entry name" value="P-loop_NTPase"/>
</dbReference>
<keyword evidence="1" id="KW-0547">Nucleotide-binding</keyword>
<comment type="pathway">
    <text evidence="1">Cofactor biosynthesis; biotin biosynthesis; biotin from 7,8-diaminononanoate: step 1/2.</text>
</comment>
<dbReference type="RefSeq" id="WP_062292169.1">
    <property type="nucleotide sequence ID" value="NZ_CP013200.1"/>
</dbReference>
<dbReference type="AlphaFoldDB" id="A0A0S2M2Y0"/>
<dbReference type="EMBL" id="CP013200">
    <property type="protein sequence ID" value="ALO68066.1"/>
    <property type="molecule type" value="Genomic_DNA"/>
</dbReference>
<feature type="binding site" evidence="1">
    <location>
        <begin position="177"/>
        <end position="178"/>
    </location>
    <ligand>
        <name>ATP</name>
        <dbReference type="ChEBI" id="CHEBI:30616"/>
    </ligand>
</feature>
<comment type="subcellular location">
    <subcellularLocation>
        <location evidence="1">Cytoplasm</location>
    </subcellularLocation>
</comment>
<dbReference type="OrthoDB" id="9802610at2"/>
<evidence type="ECO:0000313" key="2">
    <source>
        <dbReference type="EMBL" id="ALO68066.1"/>
    </source>
</evidence>
<dbReference type="GO" id="GO:0000287">
    <property type="term" value="F:magnesium ion binding"/>
    <property type="evidence" value="ECO:0007669"/>
    <property type="project" value="UniProtKB-UniRule"/>
</dbReference>
<comment type="subunit">
    <text evidence="1">Homodimer.</text>
</comment>
<dbReference type="HAMAP" id="MF_00336">
    <property type="entry name" value="BioD"/>
    <property type="match status" value="1"/>
</dbReference>
<feature type="binding site" evidence="1">
    <location>
        <position position="19"/>
    </location>
    <ligand>
        <name>Mg(2+)</name>
        <dbReference type="ChEBI" id="CHEBI:18420"/>
    </ligand>
</feature>
<feature type="binding site" evidence="1">
    <location>
        <begin position="15"/>
        <end position="20"/>
    </location>
    <ligand>
        <name>ATP</name>
        <dbReference type="ChEBI" id="CHEBI:30616"/>
    </ligand>
</feature>
<comment type="similarity">
    <text evidence="1">Belongs to the dethiobiotin synthetase family.</text>
</comment>
<comment type="catalytic activity">
    <reaction evidence="1">
        <text>(7R,8S)-7,8-diammoniononanoate + CO2 + ATP = (4R,5S)-dethiobiotin + ADP + phosphate + 3 H(+)</text>
        <dbReference type="Rhea" id="RHEA:15805"/>
        <dbReference type="ChEBI" id="CHEBI:15378"/>
        <dbReference type="ChEBI" id="CHEBI:16526"/>
        <dbReference type="ChEBI" id="CHEBI:30616"/>
        <dbReference type="ChEBI" id="CHEBI:43474"/>
        <dbReference type="ChEBI" id="CHEBI:149469"/>
        <dbReference type="ChEBI" id="CHEBI:149473"/>
        <dbReference type="ChEBI" id="CHEBI:456216"/>
        <dbReference type="EC" id="6.3.3.3"/>
    </reaction>
</comment>
<sequence>MNQPTIIFVTGTDTGVGKTVTTAALAASLAAAGATVAAYKPTQTGVTGEEAGDMDEVRRLSGIWSVTEGIRLAVPMAPVAAAELERRILPSVTQHVNNISEVLETHGIVLVEGAGGLLVEMDERAHTLADLAGRVKELARVLTIVVCRSGLGTLNHTELTLEALDRRGLPAAGLVIGSWPESPTDLERGNLRYLNSLRVPLLGSLPAGASELAPDTFRERMPHYLHLPQLWSES</sequence>
<dbReference type="PIRSF" id="PIRSF006755">
    <property type="entry name" value="DTB_synth"/>
    <property type="match status" value="1"/>
</dbReference>
<keyword evidence="1" id="KW-0460">Magnesium</keyword>
<comment type="function">
    <text evidence="1">Catalyzes a mechanistically unusual reaction, the ATP-dependent insertion of CO2 between the N7 and N8 nitrogen atoms of 7,8-diaminopelargonic acid (DAPA, also called 7,8-diammoniononanoate) to form a ureido ring.</text>
</comment>
<feature type="binding site" evidence="1">
    <location>
        <position position="44"/>
    </location>
    <ligand>
        <name>substrate</name>
    </ligand>
</feature>
<gene>
    <name evidence="1" type="primary">bioD</name>
    <name evidence="2" type="ORF">AS189_18200</name>
</gene>
<dbReference type="SUPFAM" id="SSF52540">
    <property type="entry name" value="P-loop containing nucleoside triphosphate hydrolases"/>
    <property type="match status" value="1"/>
</dbReference>
<dbReference type="Gene3D" id="3.40.50.300">
    <property type="entry name" value="P-loop containing nucleotide triphosphate hydrolases"/>
    <property type="match status" value="1"/>
</dbReference>
<comment type="caution">
    <text evidence="1">Lacks conserved residue(s) required for the propagation of feature annotation.</text>
</comment>
<dbReference type="PANTHER" id="PTHR43210:SF5">
    <property type="entry name" value="DETHIOBIOTIN SYNTHETASE"/>
    <property type="match status" value="1"/>
</dbReference>
<dbReference type="PANTHER" id="PTHR43210">
    <property type="entry name" value="DETHIOBIOTIN SYNTHETASE"/>
    <property type="match status" value="1"/>
</dbReference>
<keyword evidence="1" id="KW-0436">Ligase</keyword>
<evidence type="ECO:0000256" key="1">
    <source>
        <dbReference type="HAMAP-Rule" id="MF_00336"/>
    </source>
</evidence>
<accession>A0A0S2M2Y0</accession>
<feature type="binding site" evidence="1">
    <location>
        <begin position="112"/>
        <end position="115"/>
    </location>
    <ligand>
        <name>ATP</name>
        <dbReference type="ChEBI" id="CHEBI:30616"/>
    </ligand>
</feature>
<keyword evidence="1" id="KW-0093">Biotin biosynthesis</keyword>
<protein>
    <recommendedName>
        <fullName evidence="1">ATP-dependent dethiobiotin synthetase BioD</fullName>
        <ecNumber evidence="1">6.3.3.3</ecNumber>
    </recommendedName>
    <alternativeName>
        <fullName evidence="1">DTB synthetase</fullName>
        <shortName evidence="1">DTBS</shortName>
    </alternativeName>
    <alternativeName>
        <fullName evidence="1">Dethiobiotin synthase</fullName>
    </alternativeName>
</protein>
<dbReference type="GO" id="GO:0005829">
    <property type="term" value="C:cytosol"/>
    <property type="evidence" value="ECO:0007669"/>
    <property type="project" value="TreeGrafter"/>
</dbReference>
<dbReference type="GO" id="GO:0004141">
    <property type="term" value="F:dethiobiotin synthase activity"/>
    <property type="evidence" value="ECO:0007669"/>
    <property type="project" value="UniProtKB-UniRule"/>
</dbReference>
<proteinExistence type="inferred from homology"/>
<keyword evidence="1" id="KW-0963">Cytoplasm</keyword>
<name>A0A0S2M2Y0_9MICC</name>
<reference evidence="3" key="1">
    <citation type="submission" date="2015-11" db="EMBL/GenBank/DDBJ databases">
        <authorList>
            <person name="Kumar R."/>
            <person name="Singh D."/>
            <person name="Swarnkar M.K."/>
            <person name="Singh A.K."/>
            <person name="Kumar S."/>
        </authorList>
    </citation>
    <scope>NUCLEOTIDE SEQUENCE [LARGE SCALE GENOMIC DNA]</scope>
    <source>
        <strain evidence="3">ERGS4:06</strain>
    </source>
</reference>
<evidence type="ECO:0000313" key="3">
    <source>
        <dbReference type="Proteomes" id="UP000059574"/>
    </source>
</evidence>